<evidence type="ECO:0000313" key="3">
    <source>
        <dbReference type="Proteomes" id="UP001596380"/>
    </source>
</evidence>
<feature type="region of interest" description="Disordered" evidence="1">
    <location>
        <begin position="13"/>
        <end position="58"/>
    </location>
</feature>
<dbReference type="Proteomes" id="UP001596380">
    <property type="component" value="Unassembled WGS sequence"/>
</dbReference>
<name>A0ABW2CUL7_9ACTN</name>
<dbReference type="EMBL" id="JBHSXS010000026">
    <property type="protein sequence ID" value="MFC6884331.1"/>
    <property type="molecule type" value="Genomic_DNA"/>
</dbReference>
<feature type="compositionally biased region" description="Low complexity" evidence="1">
    <location>
        <begin position="19"/>
        <end position="29"/>
    </location>
</feature>
<accession>A0ABW2CUL7</accession>
<reference evidence="3" key="1">
    <citation type="journal article" date="2019" name="Int. J. Syst. Evol. Microbiol.">
        <title>The Global Catalogue of Microorganisms (GCM) 10K type strain sequencing project: providing services to taxonomists for standard genome sequencing and annotation.</title>
        <authorList>
            <consortium name="The Broad Institute Genomics Platform"/>
            <consortium name="The Broad Institute Genome Sequencing Center for Infectious Disease"/>
            <person name="Wu L."/>
            <person name="Ma J."/>
        </authorList>
    </citation>
    <scope>NUCLEOTIDE SEQUENCE [LARGE SCALE GENOMIC DNA]</scope>
    <source>
        <strain evidence="3">JCM 3369</strain>
    </source>
</reference>
<dbReference type="RefSeq" id="WP_160821884.1">
    <property type="nucleotide sequence ID" value="NZ_JBHSXS010000026.1"/>
</dbReference>
<keyword evidence="3" id="KW-1185">Reference proteome</keyword>
<evidence type="ECO:0000313" key="2">
    <source>
        <dbReference type="EMBL" id="MFC6884331.1"/>
    </source>
</evidence>
<organism evidence="2 3">
    <name type="scientific">Actinomadura yumaensis</name>
    <dbReference type="NCBI Taxonomy" id="111807"/>
    <lineage>
        <taxon>Bacteria</taxon>
        <taxon>Bacillati</taxon>
        <taxon>Actinomycetota</taxon>
        <taxon>Actinomycetes</taxon>
        <taxon>Streptosporangiales</taxon>
        <taxon>Thermomonosporaceae</taxon>
        <taxon>Actinomadura</taxon>
    </lineage>
</organism>
<gene>
    <name evidence="2" type="ORF">ACFQKB_31550</name>
</gene>
<proteinExistence type="predicted"/>
<feature type="compositionally biased region" description="Low complexity" evidence="1">
    <location>
        <begin position="36"/>
        <end position="52"/>
    </location>
</feature>
<comment type="caution">
    <text evidence="2">The sequence shown here is derived from an EMBL/GenBank/DDBJ whole genome shotgun (WGS) entry which is preliminary data.</text>
</comment>
<protein>
    <recommendedName>
        <fullName evidence="4">DUF3060 domain-containing protein</fullName>
    </recommendedName>
</protein>
<sequence>MLAPVLVLPLAGCGDDEPSSGAGHSSAASTPPPSAPSSASAPPSKSATPAPVKAKDGKRLAACSDARCEVQVKAGETIRFTGRAARKAGFEDLKVKSVRPDKLVYTMASGAATFTQPGPPDSVNVNGISLTFVRAEAGRATIRIGKPVPGATQLRVGGGGMSVTTPGG</sequence>
<evidence type="ECO:0008006" key="4">
    <source>
        <dbReference type="Google" id="ProtNLM"/>
    </source>
</evidence>
<evidence type="ECO:0000256" key="1">
    <source>
        <dbReference type="SAM" id="MobiDB-lite"/>
    </source>
</evidence>